<dbReference type="EMBL" id="CAJNOR010006770">
    <property type="protein sequence ID" value="CAF1603250.1"/>
    <property type="molecule type" value="Genomic_DNA"/>
</dbReference>
<feature type="region of interest" description="Disordered" evidence="1">
    <location>
        <begin position="1"/>
        <end position="26"/>
    </location>
</feature>
<comment type="caution">
    <text evidence="2">The sequence shown here is derived from an EMBL/GenBank/DDBJ whole genome shotgun (WGS) entry which is preliminary data.</text>
</comment>
<organism evidence="2 3">
    <name type="scientific">Adineta ricciae</name>
    <name type="common">Rotifer</name>
    <dbReference type="NCBI Taxonomy" id="249248"/>
    <lineage>
        <taxon>Eukaryota</taxon>
        <taxon>Metazoa</taxon>
        <taxon>Spiralia</taxon>
        <taxon>Gnathifera</taxon>
        <taxon>Rotifera</taxon>
        <taxon>Eurotatoria</taxon>
        <taxon>Bdelloidea</taxon>
        <taxon>Adinetida</taxon>
        <taxon>Adinetidae</taxon>
        <taxon>Adineta</taxon>
    </lineage>
</organism>
<accession>A0A816B2I0</accession>
<evidence type="ECO:0000313" key="2">
    <source>
        <dbReference type="EMBL" id="CAF1603250.1"/>
    </source>
</evidence>
<keyword evidence="3" id="KW-1185">Reference proteome</keyword>
<gene>
    <name evidence="2" type="ORF">XAT740_LOCUS47956</name>
</gene>
<dbReference type="AlphaFoldDB" id="A0A816B2I0"/>
<sequence length="375" mass="43945">MSRRARSMSRLRGVTPGREGTSSIYEFGSSTGGGGYSTRLNIHTPDIYGALNRTLRATSVARFKDVDDELTGGGSSRAQSVGRFDHLRARRPYSAYGTHDFDYFDRYTERIRDKTPIALDSHYTHYRPYYWYHTAPRTFYYNFPHDDWRYRPIHSYRSPALYSAAGTNSSYNDRFNSSIDRVSSLKRAMRDIDYTRELRQMRYRTPSTFSAITSGDYIGQARDDVRRAIDSRVGGSGVTRLDNPKDYFGRTYVQFEKRGVNNVGVQYNGLTRTVEHKPSYWKAEDNVERAYELKAQNDETLDKIYENQDRIDASREWLLEDKAGVAPRWFHFDVDSRRARREVDNSLRTLRNLQQFKHETFNRLSQPWSFGRYLH</sequence>
<dbReference type="Proteomes" id="UP000663828">
    <property type="component" value="Unassembled WGS sequence"/>
</dbReference>
<evidence type="ECO:0000256" key="1">
    <source>
        <dbReference type="SAM" id="MobiDB-lite"/>
    </source>
</evidence>
<evidence type="ECO:0000313" key="3">
    <source>
        <dbReference type="Proteomes" id="UP000663828"/>
    </source>
</evidence>
<proteinExistence type="predicted"/>
<reference evidence="2" key="1">
    <citation type="submission" date="2021-02" db="EMBL/GenBank/DDBJ databases">
        <authorList>
            <person name="Nowell W R."/>
        </authorList>
    </citation>
    <scope>NUCLEOTIDE SEQUENCE</scope>
</reference>
<protein>
    <submittedName>
        <fullName evidence="2">Uncharacterized protein</fullName>
    </submittedName>
</protein>
<name>A0A816B2I0_ADIRI</name>